<name>A0ABV3WN15_9HYPH</name>
<evidence type="ECO:0000256" key="2">
    <source>
        <dbReference type="SAM" id="Phobius"/>
    </source>
</evidence>
<feature type="region of interest" description="Disordered" evidence="1">
    <location>
        <begin position="73"/>
        <end position="129"/>
    </location>
</feature>
<protein>
    <submittedName>
        <fullName evidence="3">Uncharacterized protein</fullName>
    </submittedName>
</protein>
<proteinExistence type="predicted"/>
<organism evidence="3 4">
    <name type="scientific">Neoaquamicrobium sediminum</name>
    <dbReference type="NCBI Taxonomy" id="1849104"/>
    <lineage>
        <taxon>Bacteria</taxon>
        <taxon>Pseudomonadati</taxon>
        <taxon>Pseudomonadota</taxon>
        <taxon>Alphaproteobacteria</taxon>
        <taxon>Hyphomicrobiales</taxon>
        <taxon>Phyllobacteriaceae</taxon>
        <taxon>Neoaquamicrobium</taxon>
    </lineage>
</organism>
<keyword evidence="2" id="KW-1133">Transmembrane helix</keyword>
<keyword evidence="2" id="KW-0472">Membrane</keyword>
<feature type="compositionally biased region" description="Basic and acidic residues" evidence="1">
    <location>
        <begin position="8"/>
        <end position="19"/>
    </location>
</feature>
<keyword evidence="2" id="KW-0812">Transmembrane</keyword>
<feature type="transmembrane region" description="Helical" evidence="2">
    <location>
        <begin position="50"/>
        <end position="69"/>
    </location>
</feature>
<evidence type="ECO:0000256" key="1">
    <source>
        <dbReference type="SAM" id="MobiDB-lite"/>
    </source>
</evidence>
<feature type="compositionally biased region" description="Low complexity" evidence="1">
    <location>
        <begin position="101"/>
        <end position="129"/>
    </location>
</feature>
<reference evidence="3 4" key="1">
    <citation type="submission" date="2024-01" db="EMBL/GenBank/DDBJ databases">
        <title>New evidence supports the origin of RcGTA from prophage.</title>
        <authorList>
            <person name="Xu Y."/>
            <person name="Liu B."/>
            <person name="Chen F."/>
        </authorList>
    </citation>
    <scope>NUCLEOTIDE SEQUENCE [LARGE SCALE GENOMIC DNA]</scope>
    <source>
        <strain evidence="3 4">CBW1107-2</strain>
    </source>
</reference>
<dbReference type="EMBL" id="JAZHFV010000001">
    <property type="protein sequence ID" value="MEX4005945.1"/>
    <property type="molecule type" value="Genomic_DNA"/>
</dbReference>
<dbReference type="Proteomes" id="UP001559025">
    <property type="component" value="Unassembled WGS sequence"/>
</dbReference>
<dbReference type="RefSeq" id="WP_368801348.1">
    <property type="nucleotide sequence ID" value="NZ_JAZHFV010000001.1"/>
</dbReference>
<keyword evidence="4" id="KW-1185">Reference proteome</keyword>
<sequence length="129" mass="13017">MSDQNNIDPRRVDPGHPDGPRVAPRSPYTDPAADPRVVNETVVHNSNGRGGLIAAGVIAVLLVIALIAFSSGPGTDAGTTAVIPEQQNEQTAPAPAPEATPAPAEEAAPAAPVEEEAPAAPADEPAPNQ</sequence>
<accession>A0ABV3WN15</accession>
<gene>
    <name evidence="3" type="ORF">V1479_01440</name>
</gene>
<feature type="region of interest" description="Disordered" evidence="1">
    <location>
        <begin position="1"/>
        <end position="36"/>
    </location>
</feature>
<evidence type="ECO:0000313" key="4">
    <source>
        <dbReference type="Proteomes" id="UP001559025"/>
    </source>
</evidence>
<evidence type="ECO:0000313" key="3">
    <source>
        <dbReference type="EMBL" id="MEX4005945.1"/>
    </source>
</evidence>
<comment type="caution">
    <text evidence="3">The sequence shown here is derived from an EMBL/GenBank/DDBJ whole genome shotgun (WGS) entry which is preliminary data.</text>
</comment>